<dbReference type="Pfam" id="PF00535">
    <property type="entry name" value="Glycos_transf_2"/>
    <property type="match status" value="1"/>
</dbReference>
<dbReference type="AlphaFoldDB" id="F7XPW5"/>
<dbReference type="GeneID" id="10823291"/>
<dbReference type="PANTHER" id="PTHR22916:SF3">
    <property type="entry name" value="UDP-GLCNAC:BETAGAL BETA-1,3-N-ACETYLGLUCOSAMINYLTRANSFERASE-LIKE PROTEIN 1"/>
    <property type="match status" value="1"/>
</dbReference>
<dbReference type="GO" id="GO:0016758">
    <property type="term" value="F:hexosyltransferase activity"/>
    <property type="evidence" value="ECO:0007669"/>
    <property type="project" value="UniProtKB-ARBA"/>
</dbReference>
<dbReference type="KEGG" id="mzh:Mzhil_1651"/>
<dbReference type="InterPro" id="IPR029044">
    <property type="entry name" value="Nucleotide-diphossugar_trans"/>
</dbReference>
<name>F7XPW5_METZD</name>
<keyword evidence="2" id="KW-0808">Transferase</keyword>
<keyword evidence="3" id="KW-1185">Reference proteome</keyword>
<dbReference type="Gene3D" id="3.90.550.10">
    <property type="entry name" value="Spore Coat Polysaccharide Biosynthesis Protein SpsA, Chain A"/>
    <property type="match status" value="1"/>
</dbReference>
<reference evidence="2" key="1">
    <citation type="submission" date="2010-07" db="EMBL/GenBank/DDBJ databases">
        <title>The complete genome of Methanosalsum zhilinae DSM 4017.</title>
        <authorList>
            <consortium name="US DOE Joint Genome Institute (JGI-PGF)"/>
            <person name="Lucas S."/>
            <person name="Copeland A."/>
            <person name="Lapidus A."/>
            <person name="Glavina del Rio T."/>
            <person name="Dalin E."/>
            <person name="Tice H."/>
            <person name="Bruce D."/>
            <person name="Goodwin L."/>
            <person name="Pitluck S."/>
            <person name="Kyrpides N."/>
            <person name="Mavromatis K."/>
            <person name="Ovchinnikova G."/>
            <person name="Daligault H."/>
            <person name="Detter J.C."/>
            <person name="Han C."/>
            <person name="Tapia R."/>
            <person name="Larimer F."/>
            <person name="Land M."/>
            <person name="Hauser L."/>
            <person name="Markowitz V."/>
            <person name="Cheng J.-F."/>
            <person name="Hugenholtz P."/>
            <person name="Woyke T."/>
            <person name="Wu D."/>
            <person name="Spring S."/>
            <person name="Schueler E."/>
            <person name="Brambilla E."/>
            <person name="Klenk H.-P."/>
            <person name="Eisen J.A."/>
        </authorList>
    </citation>
    <scope>NUCLEOTIDE SEQUENCE</scope>
    <source>
        <strain evidence="2">DSM 4017</strain>
    </source>
</reference>
<proteinExistence type="predicted"/>
<evidence type="ECO:0000313" key="2">
    <source>
        <dbReference type="EMBL" id="AEH61486.1"/>
    </source>
</evidence>
<feature type="domain" description="Glycosyltransferase 2-like" evidence="1">
    <location>
        <begin position="14"/>
        <end position="140"/>
    </location>
</feature>
<protein>
    <submittedName>
        <fullName evidence="2">Glycosyl transferase family 2</fullName>
    </submittedName>
</protein>
<dbReference type="HOGENOM" id="CLU_025996_21_1_2"/>
<dbReference type="EMBL" id="CP002101">
    <property type="protein sequence ID" value="AEH61486.1"/>
    <property type="molecule type" value="Genomic_DNA"/>
</dbReference>
<sequence length="257" mass="29621">MEEANINNQKPVVSVITACLNSDQYIEDTIESVIKQTYPNIEYVIIDGGSTDNTLNIIKKYDNQIANWISEPDNGVYDAMNKGIVHSTGEIIYFLNAGDYLYDNEIIEKIVNEFLDESVLAVYGNVEVINYEKNKKSIRGCKVTYNNLLYRRVCHQALFVRRSLFDEMGLFSTSFKLSSDHEFIIKCIKKYSDNFLYLDKIIAKYRDDGMSCKMMEKTKIEDLKIISSNYNIFKFLLGSAVCGYVILKYKIPQVLNQ</sequence>
<dbReference type="SUPFAM" id="SSF53448">
    <property type="entry name" value="Nucleotide-diphospho-sugar transferases"/>
    <property type="match status" value="1"/>
</dbReference>
<dbReference type="OrthoDB" id="141732at2157"/>
<accession>F7XPW5</accession>
<evidence type="ECO:0000259" key="1">
    <source>
        <dbReference type="Pfam" id="PF00535"/>
    </source>
</evidence>
<gene>
    <name evidence="2" type="ordered locus">Mzhil_1651</name>
</gene>
<dbReference type="Proteomes" id="UP000006622">
    <property type="component" value="Chromosome"/>
</dbReference>
<dbReference type="PANTHER" id="PTHR22916">
    <property type="entry name" value="GLYCOSYLTRANSFERASE"/>
    <property type="match status" value="1"/>
</dbReference>
<dbReference type="STRING" id="679901.Mzhil_1651"/>
<organism evidence="2 3">
    <name type="scientific">Methanosalsum zhilinae (strain DSM 4017 / NBRC 107636 / OCM 62 / WeN5)</name>
    <name type="common">Methanohalophilus zhilinae</name>
    <dbReference type="NCBI Taxonomy" id="679901"/>
    <lineage>
        <taxon>Archaea</taxon>
        <taxon>Methanobacteriati</taxon>
        <taxon>Methanobacteriota</taxon>
        <taxon>Stenosarchaea group</taxon>
        <taxon>Methanomicrobia</taxon>
        <taxon>Methanosarcinales</taxon>
        <taxon>Methanosarcinaceae</taxon>
        <taxon>Methanosalsum</taxon>
    </lineage>
</organism>
<dbReference type="CDD" id="cd06433">
    <property type="entry name" value="GT_2_WfgS_like"/>
    <property type="match status" value="1"/>
</dbReference>
<dbReference type="InterPro" id="IPR001173">
    <property type="entry name" value="Glyco_trans_2-like"/>
</dbReference>
<dbReference type="RefSeq" id="WP_013898922.1">
    <property type="nucleotide sequence ID" value="NC_015676.1"/>
</dbReference>
<evidence type="ECO:0000313" key="3">
    <source>
        <dbReference type="Proteomes" id="UP000006622"/>
    </source>
</evidence>